<evidence type="ECO:0000313" key="7">
    <source>
        <dbReference type="EMBL" id="GGW41562.1"/>
    </source>
</evidence>
<evidence type="ECO:0000259" key="6">
    <source>
        <dbReference type="Pfam" id="PF08279"/>
    </source>
</evidence>
<dbReference type="SUPFAM" id="SSF88659">
    <property type="entry name" value="Sigma3 and sigma4 domains of RNA polymerase sigma factors"/>
    <property type="match status" value="1"/>
</dbReference>
<reference evidence="7" key="2">
    <citation type="submission" date="2020-09" db="EMBL/GenBank/DDBJ databases">
        <authorList>
            <person name="Sun Q."/>
            <person name="Kim S."/>
        </authorList>
    </citation>
    <scope>NUCLEOTIDE SEQUENCE</scope>
    <source>
        <strain evidence="7">KCTC 23714</strain>
    </source>
</reference>
<reference evidence="7" key="1">
    <citation type="journal article" date="2014" name="Int. J. Syst. Evol. Microbiol.">
        <title>Complete genome sequence of Corynebacterium casei LMG S-19264T (=DSM 44701T), isolated from a smear-ripened cheese.</title>
        <authorList>
            <consortium name="US DOE Joint Genome Institute (JGI-PGF)"/>
            <person name="Walter F."/>
            <person name="Albersmeier A."/>
            <person name="Kalinowski J."/>
            <person name="Ruckert C."/>
        </authorList>
    </citation>
    <scope>NUCLEOTIDE SEQUENCE</scope>
    <source>
        <strain evidence="7">KCTC 23714</strain>
    </source>
</reference>
<dbReference type="GO" id="GO:0000428">
    <property type="term" value="C:DNA-directed RNA polymerase complex"/>
    <property type="evidence" value="ECO:0007669"/>
    <property type="project" value="UniProtKB-KW"/>
</dbReference>
<dbReference type="Gene3D" id="3.40.50.1360">
    <property type="match status" value="1"/>
</dbReference>
<dbReference type="PANTHER" id="PTHR34294:SF1">
    <property type="entry name" value="TRANSCRIPTIONAL REGULATOR LSRR"/>
    <property type="match status" value="1"/>
</dbReference>
<comment type="similarity">
    <text evidence="1">Belongs to the SorC transcriptional regulatory family.</text>
</comment>
<dbReference type="GO" id="GO:0003677">
    <property type="term" value="F:DNA binding"/>
    <property type="evidence" value="ECO:0007669"/>
    <property type="project" value="UniProtKB-KW"/>
</dbReference>
<dbReference type="InterPro" id="IPR051054">
    <property type="entry name" value="SorC_transcr_regulators"/>
</dbReference>
<keyword evidence="3" id="KW-0238">DNA-binding</keyword>
<dbReference type="AlphaFoldDB" id="A0A918J123"/>
<dbReference type="Pfam" id="PF08279">
    <property type="entry name" value="HTH_11"/>
    <property type="match status" value="1"/>
</dbReference>
<dbReference type="Gene3D" id="1.10.10.10">
    <property type="entry name" value="Winged helix-like DNA-binding domain superfamily/Winged helix DNA-binding domain"/>
    <property type="match status" value="1"/>
</dbReference>
<organism evidence="7 8">
    <name type="scientific">Gemmobacter lanyuensis</name>
    <dbReference type="NCBI Taxonomy" id="1054497"/>
    <lineage>
        <taxon>Bacteria</taxon>
        <taxon>Pseudomonadati</taxon>
        <taxon>Pseudomonadota</taxon>
        <taxon>Alphaproteobacteria</taxon>
        <taxon>Rhodobacterales</taxon>
        <taxon>Paracoccaceae</taxon>
        <taxon>Gemmobacter</taxon>
    </lineage>
</organism>
<evidence type="ECO:0000256" key="4">
    <source>
        <dbReference type="ARBA" id="ARBA00023163"/>
    </source>
</evidence>
<name>A0A918J123_9RHOB</name>
<sequence>MARAAWLYYAEELTQSQIADKLNVSRSTVIRMIQRAREIGLVKISIGVPSDTFELERDLENMFGLRKVRLVPEAVNDQMQRRWLGQAAAEMLIELARDDSIIALSWGSTMQAMADSLQGSTAHKGMMTVALNGGLHNASRGTNPHEVAEQVGQFFGAISHSLYAPVYVRTEATAAGLYRDAGVQEALNLARKAGLVVFSFGGIQENATMLKLGYVTPDEREFLLRNGAVGEIAGRWIDRDGVSVRTPATIHPIGITLEELKRIPERLAVAGGQEKLNAIRAGLKGGLVTHFVSDERTAHELLGR</sequence>
<proteinExistence type="inferred from homology"/>
<gene>
    <name evidence="7" type="primary">deoR</name>
    <name evidence="7" type="ORF">GCM10011452_32430</name>
</gene>
<evidence type="ECO:0000256" key="1">
    <source>
        <dbReference type="ARBA" id="ARBA00010466"/>
    </source>
</evidence>
<dbReference type="InterPro" id="IPR036388">
    <property type="entry name" value="WH-like_DNA-bd_sf"/>
</dbReference>
<dbReference type="InterPro" id="IPR013196">
    <property type="entry name" value="HTH_11"/>
</dbReference>
<dbReference type="GO" id="GO:0030246">
    <property type="term" value="F:carbohydrate binding"/>
    <property type="evidence" value="ECO:0007669"/>
    <property type="project" value="InterPro"/>
</dbReference>
<dbReference type="SUPFAM" id="SSF100950">
    <property type="entry name" value="NagB/RpiA/CoA transferase-like"/>
    <property type="match status" value="1"/>
</dbReference>
<evidence type="ECO:0000256" key="2">
    <source>
        <dbReference type="ARBA" id="ARBA00023015"/>
    </source>
</evidence>
<protein>
    <submittedName>
        <fullName evidence="7">DNA-directed RNA polymerase sigma-70 factor</fullName>
    </submittedName>
</protein>
<evidence type="ECO:0000256" key="3">
    <source>
        <dbReference type="ARBA" id="ARBA00023125"/>
    </source>
</evidence>
<comment type="caution">
    <text evidence="7">The sequence shown here is derived from an EMBL/GenBank/DDBJ whole genome shotgun (WGS) entry which is preliminary data.</text>
</comment>
<accession>A0A918J123</accession>
<keyword evidence="8" id="KW-1185">Reference proteome</keyword>
<keyword evidence="7" id="KW-0240">DNA-directed RNA polymerase</keyword>
<keyword evidence="4" id="KW-0804">Transcription</keyword>
<dbReference type="Proteomes" id="UP000628984">
    <property type="component" value="Unassembled WGS sequence"/>
</dbReference>
<dbReference type="InterPro" id="IPR037171">
    <property type="entry name" value="NagB/RpiA_transferase-like"/>
</dbReference>
<feature type="domain" description="Sugar-binding" evidence="5">
    <location>
        <begin position="50"/>
        <end position="302"/>
    </location>
</feature>
<evidence type="ECO:0000259" key="5">
    <source>
        <dbReference type="Pfam" id="PF04198"/>
    </source>
</evidence>
<dbReference type="InterPro" id="IPR013324">
    <property type="entry name" value="RNA_pol_sigma_r3/r4-like"/>
</dbReference>
<dbReference type="EMBL" id="BMYQ01000013">
    <property type="protein sequence ID" value="GGW41562.1"/>
    <property type="molecule type" value="Genomic_DNA"/>
</dbReference>
<keyword evidence="2" id="KW-0805">Transcription regulation</keyword>
<feature type="domain" description="Helix-turn-helix type 11" evidence="6">
    <location>
        <begin position="7"/>
        <end position="44"/>
    </location>
</feature>
<dbReference type="PANTHER" id="PTHR34294">
    <property type="entry name" value="TRANSCRIPTIONAL REGULATOR-RELATED"/>
    <property type="match status" value="1"/>
</dbReference>
<dbReference type="InterPro" id="IPR007324">
    <property type="entry name" value="Sugar-bd_dom_put"/>
</dbReference>
<dbReference type="Pfam" id="PF04198">
    <property type="entry name" value="Sugar-bind"/>
    <property type="match status" value="1"/>
</dbReference>
<evidence type="ECO:0000313" key="8">
    <source>
        <dbReference type="Proteomes" id="UP000628984"/>
    </source>
</evidence>